<proteinExistence type="predicted"/>
<feature type="compositionally biased region" description="Acidic residues" evidence="1">
    <location>
        <begin position="31"/>
        <end position="52"/>
    </location>
</feature>
<name>A0A7D4FYF3_9BACT</name>
<feature type="region of interest" description="Disordered" evidence="1">
    <location>
        <begin position="23"/>
        <end position="98"/>
    </location>
</feature>
<evidence type="ECO:0000256" key="1">
    <source>
        <dbReference type="SAM" id="MobiDB-lite"/>
    </source>
</evidence>
<accession>A0A7D4FYF3</accession>
<dbReference type="Pfam" id="PF11888">
    <property type="entry name" value="DUF3408"/>
    <property type="match status" value="1"/>
</dbReference>
<reference evidence="2 3" key="1">
    <citation type="submission" date="2020-05" db="EMBL/GenBank/DDBJ databases">
        <title>FDA dAtabase for Regulatory Grade micrObial Sequences (FDA-ARGOS): Supporting development and validation of Infectious Disease Dx tests.</title>
        <authorList>
            <person name="Moreno J."/>
            <person name="Tallon L."/>
            <person name="Sadzewicz L."/>
            <person name="Zhao X."/>
            <person name="Vavikolanu K."/>
            <person name="Mehta A."/>
            <person name="Aluvathingal J."/>
            <person name="Nadendla S."/>
            <person name="Myers T."/>
            <person name="Yan Y."/>
            <person name="Sichtig H."/>
        </authorList>
    </citation>
    <scope>NUCLEOTIDE SEQUENCE [LARGE SCALE GENOMIC DNA]</scope>
    <source>
        <strain evidence="2 3">FDAARGOS_760</strain>
    </source>
</reference>
<sequence>MKSLKEQREKLLQAKLEEMADIGVKKRTEENTPDFDDPIDLDDDSDSVEEDASVSLSKIDEQEEIPEETAFNGTNAKTAQLSKRKRNGRTKDSSPAMDFPEYEQRFLTGVRNGRNKSGFSIHTEILQILRDVLNDIRSEASITGYIENILLDHLKTYQDLLNHTASQRRRDKTIDL</sequence>
<feature type="compositionally biased region" description="Polar residues" evidence="1">
    <location>
        <begin position="71"/>
        <end position="81"/>
    </location>
</feature>
<gene>
    <name evidence="2" type="ORF">FIU21_02920</name>
</gene>
<dbReference type="Proteomes" id="UP000500843">
    <property type="component" value="Chromosome 1"/>
</dbReference>
<protein>
    <submittedName>
        <fullName evidence="2">DUF3408 domain-containing protein</fullName>
    </submittedName>
</protein>
<dbReference type="InterPro" id="IPR021823">
    <property type="entry name" value="DUF3408"/>
</dbReference>
<evidence type="ECO:0000313" key="2">
    <source>
        <dbReference type="EMBL" id="QKH87949.1"/>
    </source>
</evidence>
<dbReference type="AlphaFoldDB" id="A0A7D4FYF3"/>
<dbReference type="GeneID" id="66732382"/>
<evidence type="ECO:0000313" key="3">
    <source>
        <dbReference type="Proteomes" id="UP000500843"/>
    </source>
</evidence>
<dbReference type="EMBL" id="CP054010">
    <property type="protein sequence ID" value="QKH87949.1"/>
    <property type="molecule type" value="Genomic_DNA"/>
</dbReference>
<organism evidence="2 3">
    <name type="scientific">Prevotella melaninogenica</name>
    <dbReference type="NCBI Taxonomy" id="28132"/>
    <lineage>
        <taxon>Bacteria</taxon>
        <taxon>Pseudomonadati</taxon>
        <taxon>Bacteroidota</taxon>
        <taxon>Bacteroidia</taxon>
        <taxon>Bacteroidales</taxon>
        <taxon>Prevotellaceae</taxon>
        <taxon>Prevotella</taxon>
    </lineage>
</organism>
<dbReference type="RefSeq" id="WP_004359301.1">
    <property type="nucleotide sequence ID" value="NZ_CP054010.1"/>
</dbReference>